<name>A0ABP8SC87_9ACTN</name>
<dbReference type="RefSeq" id="WP_346117120.1">
    <property type="nucleotide sequence ID" value="NZ_BAABGU010000005.1"/>
</dbReference>
<feature type="transmembrane region" description="Helical" evidence="1">
    <location>
        <begin position="281"/>
        <end position="301"/>
    </location>
</feature>
<evidence type="ECO:0000256" key="1">
    <source>
        <dbReference type="SAM" id="Phobius"/>
    </source>
</evidence>
<protein>
    <recommendedName>
        <fullName evidence="4">Oligosaccharide repeat unit polymerase</fullName>
    </recommendedName>
</protein>
<feature type="transmembrane region" description="Helical" evidence="1">
    <location>
        <begin position="46"/>
        <end position="63"/>
    </location>
</feature>
<feature type="transmembrane region" description="Helical" evidence="1">
    <location>
        <begin position="421"/>
        <end position="439"/>
    </location>
</feature>
<evidence type="ECO:0000313" key="2">
    <source>
        <dbReference type="EMBL" id="GAA4565335.1"/>
    </source>
</evidence>
<feature type="transmembrane region" description="Helical" evidence="1">
    <location>
        <begin position="150"/>
        <end position="176"/>
    </location>
</feature>
<comment type="caution">
    <text evidence="2">The sequence shown here is derived from an EMBL/GenBank/DDBJ whole genome shotgun (WGS) entry which is preliminary data.</text>
</comment>
<feature type="transmembrane region" description="Helical" evidence="1">
    <location>
        <begin position="390"/>
        <end position="409"/>
    </location>
</feature>
<feature type="transmembrane region" description="Helical" evidence="1">
    <location>
        <begin position="111"/>
        <end position="129"/>
    </location>
</feature>
<keyword evidence="3" id="KW-1185">Reference proteome</keyword>
<organism evidence="2 3">
    <name type="scientific">Micromonospora coerulea</name>
    <dbReference type="NCBI Taxonomy" id="47856"/>
    <lineage>
        <taxon>Bacteria</taxon>
        <taxon>Bacillati</taxon>
        <taxon>Actinomycetota</taxon>
        <taxon>Actinomycetes</taxon>
        <taxon>Micromonosporales</taxon>
        <taxon>Micromonosporaceae</taxon>
        <taxon>Micromonospora</taxon>
    </lineage>
</organism>
<feature type="transmembrane region" description="Helical" evidence="1">
    <location>
        <begin position="445"/>
        <end position="464"/>
    </location>
</feature>
<keyword evidence="1" id="KW-0472">Membrane</keyword>
<dbReference type="EMBL" id="BAABGU010000005">
    <property type="protein sequence ID" value="GAA4565335.1"/>
    <property type="molecule type" value="Genomic_DNA"/>
</dbReference>
<keyword evidence="1" id="KW-0812">Transmembrane</keyword>
<sequence>MRRPEAASPPATRTRRSRAFRLVAVVGWIAVIAILGVTTVLPRPTVAGVLGLVVVAVCLAALYRTTFSGSFTPVSVTFWAFVTVWVGFAPLLQIRDRRLPWPDLPLDQYHVSAQVILLFAVVAYWVGNTRRLPAPRPTGSSRTRLTIEKAVVVTACAAVLAVVCLPMTGGLAVRFTSRDELQRAIAEAGLKSQQDLALLGLLNTLPAAVSAVALVLCLLCWRSRDHANPRARSVLLVGTAVAVVLSLIYNNPLSANRFAAFSVLLAAGLAVVRFERQRWRALFSLGMLTGLAVVYPLANLFRNERSRGDLRLGLDAYYTWDFDGFQQTVNTVSHVGAHGHTWGHHIASALLFWVPRSWWEGKAIPAGNAVAAGRGYEFQNLALPFWAETYLEFSFIGVVVLFFFYGKLARRLDRALTGPPARLGTALTLMFAAFQIGLLRGPLGAQIPFVGAALAVLVLGVLAWPGPRWRALHPPVPEDELSPVDESTRPVETR</sequence>
<evidence type="ECO:0000313" key="3">
    <source>
        <dbReference type="Proteomes" id="UP001500307"/>
    </source>
</evidence>
<reference evidence="3" key="1">
    <citation type="journal article" date="2019" name="Int. J. Syst. Evol. Microbiol.">
        <title>The Global Catalogue of Microorganisms (GCM) 10K type strain sequencing project: providing services to taxonomists for standard genome sequencing and annotation.</title>
        <authorList>
            <consortium name="The Broad Institute Genomics Platform"/>
            <consortium name="The Broad Institute Genome Sequencing Center for Infectious Disease"/>
            <person name="Wu L."/>
            <person name="Ma J."/>
        </authorList>
    </citation>
    <scope>NUCLEOTIDE SEQUENCE [LARGE SCALE GENOMIC DNA]</scope>
    <source>
        <strain evidence="3">JCM 3175</strain>
    </source>
</reference>
<feature type="transmembrane region" description="Helical" evidence="1">
    <location>
        <begin position="233"/>
        <end position="249"/>
    </location>
</feature>
<accession>A0ABP8SC87</accession>
<feature type="transmembrane region" description="Helical" evidence="1">
    <location>
        <begin position="20"/>
        <end position="40"/>
    </location>
</feature>
<feature type="transmembrane region" description="Helical" evidence="1">
    <location>
        <begin position="196"/>
        <end position="221"/>
    </location>
</feature>
<keyword evidence="1" id="KW-1133">Transmembrane helix</keyword>
<dbReference type="Proteomes" id="UP001500307">
    <property type="component" value="Unassembled WGS sequence"/>
</dbReference>
<proteinExistence type="predicted"/>
<gene>
    <name evidence="2" type="ORF">GCM10023176_13210</name>
</gene>
<evidence type="ECO:0008006" key="4">
    <source>
        <dbReference type="Google" id="ProtNLM"/>
    </source>
</evidence>
<feature type="transmembrane region" description="Helical" evidence="1">
    <location>
        <begin position="70"/>
        <end position="91"/>
    </location>
</feature>
<feature type="transmembrane region" description="Helical" evidence="1">
    <location>
        <begin position="255"/>
        <end position="274"/>
    </location>
</feature>